<gene>
    <name evidence="1" type="ORF">PLOB_00044687</name>
</gene>
<reference evidence="1 2" key="1">
    <citation type="submission" date="2022-05" db="EMBL/GenBank/DDBJ databases">
        <authorList>
            <consortium name="Genoscope - CEA"/>
            <person name="William W."/>
        </authorList>
    </citation>
    <scope>NUCLEOTIDE SEQUENCE [LARGE SCALE GENOMIC DNA]</scope>
</reference>
<keyword evidence="2" id="KW-1185">Reference proteome</keyword>
<protein>
    <submittedName>
        <fullName evidence="1">Uncharacterized protein</fullName>
    </submittedName>
</protein>
<name>A0ABN8SGL3_9CNID</name>
<evidence type="ECO:0000313" key="1">
    <source>
        <dbReference type="EMBL" id="CAH3189821.1"/>
    </source>
</evidence>
<feature type="non-terminal residue" evidence="1">
    <location>
        <position position="151"/>
    </location>
</feature>
<proteinExistence type="predicted"/>
<accession>A0ABN8SGL3</accession>
<evidence type="ECO:0000313" key="2">
    <source>
        <dbReference type="Proteomes" id="UP001159405"/>
    </source>
</evidence>
<dbReference type="EMBL" id="CALNXK010000768">
    <property type="protein sequence ID" value="CAH3189821.1"/>
    <property type="molecule type" value="Genomic_DNA"/>
</dbReference>
<comment type="caution">
    <text evidence="1">The sequence shown here is derived from an EMBL/GenBank/DDBJ whole genome shotgun (WGS) entry which is preliminary data.</text>
</comment>
<sequence length="151" mass="17480">MATAFASGSWTRIRWCCHQGDRKTLIKHSRRADLLAGVKTGSPPRRLFAISTNLVNLRAEGKEPHIRSETKIYKRWPLKWPQFLQVDPGREFVGVVTKEIEKHSSNIRGGRVVIHRDQVIVERLNRILAARLFRHQYAVEMRLSVSQRSSE</sequence>
<dbReference type="Proteomes" id="UP001159405">
    <property type="component" value="Unassembled WGS sequence"/>
</dbReference>
<organism evidence="1 2">
    <name type="scientific">Porites lobata</name>
    <dbReference type="NCBI Taxonomy" id="104759"/>
    <lineage>
        <taxon>Eukaryota</taxon>
        <taxon>Metazoa</taxon>
        <taxon>Cnidaria</taxon>
        <taxon>Anthozoa</taxon>
        <taxon>Hexacorallia</taxon>
        <taxon>Scleractinia</taxon>
        <taxon>Fungiina</taxon>
        <taxon>Poritidae</taxon>
        <taxon>Porites</taxon>
    </lineage>
</organism>